<reference evidence="1 2" key="1">
    <citation type="journal article" date="2013" name="Curr. Biol.">
        <title>The Genome of the Foraminiferan Reticulomyxa filosa.</title>
        <authorList>
            <person name="Glockner G."/>
            <person name="Hulsmann N."/>
            <person name="Schleicher M."/>
            <person name="Noegel A.A."/>
            <person name="Eichinger L."/>
            <person name="Gallinger C."/>
            <person name="Pawlowski J."/>
            <person name="Sierra R."/>
            <person name="Euteneuer U."/>
            <person name="Pillet L."/>
            <person name="Moustafa A."/>
            <person name="Platzer M."/>
            <person name="Groth M."/>
            <person name="Szafranski K."/>
            <person name="Schliwa M."/>
        </authorList>
    </citation>
    <scope>NUCLEOTIDE SEQUENCE [LARGE SCALE GENOMIC DNA]</scope>
</reference>
<evidence type="ECO:0000313" key="1">
    <source>
        <dbReference type="EMBL" id="ETN98275.1"/>
    </source>
</evidence>
<evidence type="ECO:0000313" key="2">
    <source>
        <dbReference type="Proteomes" id="UP000023152"/>
    </source>
</evidence>
<proteinExistence type="predicted"/>
<accession>X6LA88</accession>
<gene>
    <name evidence="1" type="ORF">RFI_39235</name>
</gene>
<protein>
    <submittedName>
        <fullName evidence="1">Uncharacterized protein</fullName>
    </submittedName>
</protein>
<name>X6LA88_RETFI</name>
<dbReference type="AlphaFoldDB" id="X6LA88"/>
<dbReference type="Proteomes" id="UP000023152">
    <property type="component" value="Unassembled WGS sequence"/>
</dbReference>
<sequence>DEIQQQCREDIKYEIENALKKSGGNISELLDCYNSGQAKITINSDVNKMVREIVACIYLKQMANGKMAVMYKSLDQHFARVSENLTHTNIVTNFAGGVSAIAQMKKAFDFIFVCLEFKTNLTDTIDPDELLPHNFNEDIKKLNNTISEFFDLHRQRYKKGIEAMNTEEIHSILRVQICA</sequence>
<dbReference type="EMBL" id="ASPP01047168">
    <property type="protein sequence ID" value="ETN98275.1"/>
    <property type="molecule type" value="Genomic_DNA"/>
</dbReference>
<feature type="non-terminal residue" evidence="1">
    <location>
        <position position="1"/>
    </location>
</feature>
<organism evidence="1 2">
    <name type="scientific">Reticulomyxa filosa</name>
    <dbReference type="NCBI Taxonomy" id="46433"/>
    <lineage>
        <taxon>Eukaryota</taxon>
        <taxon>Sar</taxon>
        <taxon>Rhizaria</taxon>
        <taxon>Retaria</taxon>
        <taxon>Foraminifera</taxon>
        <taxon>Monothalamids</taxon>
        <taxon>Reticulomyxidae</taxon>
        <taxon>Reticulomyxa</taxon>
    </lineage>
</organism>
<comment type="caution">
    <text evidence="1">The sequence shown here is derived from an EMBL/GenBank/DDBJ whole genome shotgun (WGS) entry which is preliminary data.</text>
</comment>
<keyword evidence="2" id="KW-1185">Reference proteome</keyword>